<feature type="transmembrane region" description="Helical" evidence="2">
    <location>
        <begin position="107"/>
        <end position="128"/>
    </location>
</feature>
<feature type="transmembrane region" description="Helical" evidence="2">
    <location>
        <begin position="275"/>
        <end position="295"/>
    </location>
</feature>
<protein>
    <submittedName>
        <fullName evidence="3">Putative ABC antibiotics transporter</fullName>
    </submittedName>
</protein>
<dbReference type="KEGG" id="blin:BLSMQ_3564"/>
<dbReference type="AlphaFoldDB" id="A0A1D7W8G0"/>
<organism evidence="3 4">
    <name type="scientific">Brevibacterium aurantiacum</name>
    <dbReference type="NCBI Taxonomy" id="273384"/>
    <lineage>
        <taxon>Bacteria</taxon>
        <taxon>Bacillati</taxon>
        <taxon>Actinomycetota</taxon>
        <taxon>Actinomycetes</taxon>
        <taxon>Micrococcales</taxon>
        <taxon>Brevibacteriaceae</taxon>
        <taxon>Brevibacterium</taxon>
    </lineage>
</organism>
<feature type="transmembrane region" description="Helical" evidence="2">
    <location>
        <begin position="496"/>
        <end position="514"/>
    </location>
</feature>
<sequence length="568" mass="60223">MTLLTRAESTADHNDGELSTTGHGRHAEDRSGSQVTGLWTLLRLMVRRDRWRAPIWILSLTALTAYFVNAIAVVMDEDTLASMVVFVKNPVMGLITGPGYGLDEITIAPFVVGMYGVFLMIGAALMSIQTMTRHTRAEEQSGRAELIRANVTGRHTQLLAALILTLAMNLVAGFLMSLAFYFSEAKPEPFSSALLFGASIAAAGCVFAAISAVTVQLTSFSRAASGIAGAVLAASFVVRGLGDMSAVAGGDLDWLSWFSPLGWSQQTAPYTLDRWAPLLLSAAAVLALIGLSLFLQSRRDLSAGIFADRLGRPTASPFLSTSTGLALRLQRSSLTWWSIGIFAMALIFGSFTGAMEDGAAGMPKEILDLMGGSRGIVDGYIGYMALYFAMIVSAYAIIAVSGLRAEETSFRTEPVLAAAVGRGRWVLSWTLVTLLGSLWLMTVAGVGEGLGAAASTGDWSLLGPAILGHVAQTASVWVLLGLALALYGLAPRLQGLVWILFVYSAGMALFGQMMRLDEAVLDTSVFVRIGQYPAQDLSAEAVLTLTAATAVLLALGVVGFRRRNLITA</sequence>
<feature type="region of interest" description="Disordered" evidence="1">
    <location>
        <begin position="1"/>
        <end position="31"/>
    </location>
</feature>
<accession>A0A1D7W8G0</accession>
<gene>
    <name evidence="3" type="ORF">BLSMQ_3564</name>
</gene>
<feature type="transmembrane region" description="Helical" evidence="2">
    <location>
        <begin position="334"/>
        <end position="355"/>
    </location>
</feature>
<feature type="transmembrane region" description="Helical" evidence="2">
    <location>
        <begin position="426"/>
        <end position="446"/>
    </location>
</feature>
<feature type="transmembrane region" description="Helical" evidence="2">
    <location>
        <begin position="53"/>
        <end position="75"/>
    </location>
</feature>
<keyword evidence="2" id="KW-0472">Membrane</keyword>
<feature type="transmembrane region" description="Helical" evidence="2">
    <location>
        <begin position="227"/>
        <end position="248"/>
    </location>
</feature>
<evidence type="ECO:0000256" key="2">
    <source>
        <dbReference type="SAM" id="Phobius"/>
    </source>
</evidence>
<evidence type="ECO:0000256" key="1">
    <source>
        <dbReference type="SAM" id="MobiDB-lite"/>
    </source>
</evidence>
<dbReference type="PATRIC" id="fig|1703.10.peg.3679"/>
<dbReference type="RefSeq" id="WP_208596119.1">
    <property type="nucleotide sequence ID" value="NZ_CP017150.1"/>
</dbReference>
<keyword evidence="2" id="KW-1133">Transmembrane helix</keyword>
<reference evidence="4" key="1">
    <citation type="submission" date="2016-09" db="EMBL/GenBank/DDBJ databases">
        <title>Complete Genome Sequence of Brevibacterium linens SMQ-1335.</title>
        <authorList>
            <person name="de Melo A.G."/>
            <person name="Labrie S.J."/>
            <person name="Dumaresq J."/>
            <person name="Roberts R.J."/>
            <person name="Tremblay D.M."/>
            <person name="Moineau S."/>
        </authorList>
    </citation>
    <scope>NUCLEOTIDE SEQUENCE [LARGE SCALE GENOMIC DNA]</scope>
    <source>
        <strain evidence="4">SMQ-1335</strain>
    </source>
</reference>
<feature type="transmembrane region" description="Helical" evidence="2">
    <location>
        <begin position="194"/>
        <end position="215"/>
    </location>
</feature>
<feature type="transmembrane region" description="Helical" evidence="2">
    <location>
        <begin position="158"/>
        <end position="182"/>
    </location>
</feature>
<feature type="transmembrane region" description="Helical" evidence="2">
    <location>
        <begin position="541"/>
        <end position="560"/>
    </location>
</feature>
<feature type="transmembrane region" description="Helical" evidence="2">
    <location>
        <begin position="380"/>
        <end position="405"/>
    </location>
</feature>
<feature type="transmembrane region" description="Helical" evidence="2">
    <location>
        <begin position="466"/>
        <end position="489"/>
    </location>
</feature>
<proteinExistence type="predicted"/>
<dbReference type="Proteomes" id="UP000094793">
    <property type="component" value="Chromosome"/>
</dbReference>
<evidence type="ECO:0000313" key="3">
    <source>
        <dbReference type="EMBL" id="AOP55262.1"/>
    </source>
</evidence>
<keyword evidence="2" id="KW-0812">Transmembrane</keyword>
<name>A0A1D7W8G0_BREAU</name>
<evidence type="ECO:0000313" key="4">
    <source>
        <dbReference type="Proteomes" id="UP000094793"/>
    </source>
</evidence>
<dbReference type="EMBL" id="CP017150">
    <property type="protein sequence ID" value="AOP55262.1"/>
    <property type="molecule type" value="Genomic_DNA"/>
</dbReference>